<proteinExistence type="predicted"/>
<accession>A0A8S1KJU0</accession>
<dbReference type="EMBL" id="CAJJDM010000017">
    <property type="protein sequence ID" value="CAD8053376.1"/>
    <property type="molecule type" value="Genomic_DNA"/>
</dbReference>
<reference evidence="1" key="1">
    <citation type="submission" date="2021-01" db="EMBL/GenBank/DDBJ databases">
        <authorList>
            <consortium name="Genoscope - CEA"/>
            <person name="William W."/>
        </authorList>
    </citation>
    <scope>NUCLEOTIDE SEQUENCE</scope>
</reference>
<comment type="caution">
    <text evidence="1">The sequence shown here is derived from an EMBL/GenBank/DDBJ whole genome shotgun (WGS) entry which is preliminary data.</text>
</comment>
<evidence type="ECO:0000313" key="1">
    <source>
        <dbReference type="EMBL" id="CAD8053376.1"/>
    </source>
</evidence>
<dbReference type="OMA" id="TSAANQW"/>
<protein>
    <submittedName>
        <fullName evidence="1">Uncharacterized protein</fullName>
    </submittedName>
</protein>
<dbReference type="AlphaFoldDB" id="A0A8S1KJU0"/>
<keyword evidence="2" id="KW-1185">Reference proteome</keyword>
<evidence type="ECO:0000313" key="2">
    <source>
        <dbReference type="Proteomes" id="UP000688137"/>
    </source>
</evidence>
<gene>
    <name evidence="1" type="ORF">PPRIM_AZ9-3.1.T0200298</name>
</gene>
<sequence>MQSLVKQLLTLSNTSAANQWQQIETTLQPKQLTPAEIADVAHHFAVNNQGSELFWDTLQRATVDQLSNFNREQLATVFSAMMQTPYEVPDDVGEAVTKAIDTFFLAELQANQKSDPYYLSKFLLQFQSGLGQFALNFGPGFLTGRVNDEHPEQRLAKGDYDLSESCNSELRSAFIKGDLNEEQVKEEKTKFLNRVSELLGKNQNAQDVANLK</sequence>
<name>A0A8S1KJU0_PARPR</name>
<organism evidence="1 2">
    <name type="scientific">Paramecium primaurelia</name>
    <dbReference type="NCBI Taxonomy" id="5886"/>
    <lineage>
        <taxon>Eukaryota</taxon>
        <taxon>Sar</taxon>
        <taxon>Alveolata</taxon>
        <taxon>Ciliophora</taxon>
        <taxon>Intramacronucleata</taxon>
        <taxon>Oligohymenophorea</taxon>
        <taxon>Peniculida</taxon>
        <taxon>Parameciidae</taxon>
        <taxon>Paramecium</taxon>
    </lineage>
</organism>
<dbReference type="Proteomes" id="UP000688137">
    <property type="component" value="Unassembled WGS sequence"/>
</dbReference>